<dbReference type="GO" id="GO:0008657">
    <property type="term" value="F:DNA topoisomerase type II (double strand cut, ATP-hydrolyzing) inhibitor activity"/>
    <property type="evidence" value="ECO:0007669"/>
    <property type="project" value="UniProtKB-UniRule"/>
</dbReference>
<comment type="function">
    <text evidence="3">Inhibits all the catalytic activities of DNA gyrase by preventing its interaction with DNA. Acts by binding directly to the C-terminal domain of GyrB, which probably disrupts DNA binding by the gyrase.</text>
</comment>
<dbReference type="InterPro" id="IPR013088">
    <property type="entry name" value="Znf_NHR/GATA"/>
</dbReference>
<feature type="binding site" evidence="3">
    <location>
        <position position="30"/>
    </location>
    <ligand>
        <name>Zn(2+)</name>
        <dbReference type="ChEBI" id="CHEBI:29105"/>
    </ligand>
</feature>
<keyword evidence="1 3" id="KW-0479">Metal-binding</keyword>
<evidence type="ECO:0000256" key="1">
    <source>
        <dbReference type="ARBA" id="ARBA00022723"/>
    </source>
</evidence>
<evidence type="ECO:0000256" key="3">
    <source>
        <dbReference type="HAMAP-Rule" id="MF_00649"/>
    </source>
</evidence>
<gene>
    <name evidence="3" type="primary">yacG</name>
    <name evidence="4" type="ORF">BTN49_0982</name>
</gene>
<comment type="similarity">
    <text evidence="3">Belongs to the DNA gyrase inhibitor YacG family.</text>
</comment>
<proteinExistence type="inferred from homology"/>
<comment type="caution">
    <text evidence="4">The sequence shown here is derived from an EMBL/GenBank/DDBJ whole genome shotgun (WGS) entry which is preliminary data.</text>
</comment>
<evidence type="ECO:0000256" key="2">
    <source>
        <dbReference type="ARBA" id="ARBA00022833"/>
    </source>
</evidence>
<name>A0A2A5T5E1_9GAMM</name>
<evidence type="ECO:0000313" key="5">
    <source>
        <dbReference type="Proteomes" id="UP000219020"/>
    </source>
</evidence>
<dbReference type="RefSeq" id="WP_223823783.1">
    <property type="nucleotide sequence ID" value="NZ_CAWNJE010000019.1"/>
</dbReference>
<dbReference type="GO" id="GO:0008270">
    <property type="term" value="F:zinc ion binding"/>
    <property type="evidence" value="ECO:0007669"/>
    <property type="project" value="UniProtKB-UniRule"/>
</dbReference>
<feature type="binding site" evidence="3">
    <location>
        <position position="34"/>
    </location>
    <ligand>
        <name>Zn(2+)</name>
        <dbReference type="ChEBI" id="CHEBI:29105"/>
    </ligand>
</feature>
<dbReference type="EMBL" id="NBYY01000010">
    <property type="protein sequence ID" value="PCS23385.1"/>
    <property type="molecule type" value="Genomic_DNA"/>
</dbReference>
<keyword evidence="2 3" id="KW-0862">Zinc</keyword>
<protein>
    <recommendedName>
        <fullName evidence="3">DNA gyrase inhibitor YacG</fullName>
    </recommendedName>
</protein>
<sequence>MDQQKLTLVKCPQCGVPVVWSDISPFRPFCNKRCQLIDLGEWEKGEKSISNVLDISDD</sequence>
<comment type="subunit">
    <text evidence="3">Interacts with GyrB.</text>
</comment>
<dbReference type="InterPro" id="IPR005584">
    <property type="entry name" value="DNA_gyrase_inhibitor_YacG"/>
</dbReference>
<dbReference type="Pfam" id="PF03884">
    <property type="entry name" value="YacG"/>
    <property type="match status" value="1"/>
</dbReference>
<dbReference type="PANTHER" id="PTHR36150">
    <property type="entry name" value="DNA GYRASE INHIBITOR YACG"/>
    <property type="match status" value="1"/>
</dbReference>
<dbReference type="Proteomes" id="UP000219020">
    <property type="component" value="Unassembled WGS sequence"/>
</dbReference>
<dbReference type="Gene3D" id="3.30.50.10">
    <property type="entry name" value="Erythroid Transcription Factor GATA-1, subunit A"/>
    <property type="match status" value="1"/>
</dbReference>
<feature type="binding site" evidence="3">
    <location>
        <position position="11"/>
    </location>
    <ligand>
        <name>Zn(2+)</name>
        <dbReference type="ChEBI" id="CHEBI:29105"/>
    </ligand>
</feature>
<dbReference type="PANTHER" id="PTHR36150:SF1">
    <property type="entry name" value="DNA GYRASE INHIBITOR YACG"/>
    <property type="match status" value="1"/>
</dbReference>
<reference evidence="5" key="1">
    <citation type="submission" date="2017-04" db="EMBL/GenBank/DDBJ databases">
        <title>Genome evolution of the luminous symbionts of deep sea anglerfish.</title>
        <authorList>
            <person name="Hendry T.A."/>
        </authorList>
    </citation>
    <scope>NUCLEOTIDE SEQUENCE [LARGE SCALE GENOMIC DNA]</scope>
</reference>
<evidence type="ECO:0000313" key="4">
    <source>
        <dbReference type="EMBL" id="PCS23385.1"/>
    </source>
</evidence>
<dbReference type="GO" id="GO:0006355">
    <property type="term" value="P:regulation of DNA-templated transcription"/>
    <property type="evidence" value="ECO:0007669"/>
    <property type="project" value="InterPro"/>
</dbReference>
<feature type="binding site" evidence="3">
    <location>
        <position position="14"/>
    </location>
    <ligand>
        <name>Zn(2+)</name>
        <dbReference type="ChEBI" id="CHEBI:29105"/>
    </ligand>
</feature>
<dbReference type="SUPFAM" id="SSF57716">
    <property type="entry name" value="Glucocorticoid receptor-like (DNA-binding domain)"/>
    <property type="match status" value="1"/>
</dbReference>
<keyword evidence="5" id="KW-1185">Reference proteome</keyword>
<accession>A0A2A5T5E1</accession>
<organism evidence="4 5">
    <name type="scientific">Candidatus Enterovibrio escicola</name>
    <dbReference type="NCBI Taxonomy" id="1927127"/>
    <lineage>
        <taxon>Bacteria</taxon>
        <taxon>Pseudomonadati</taxon>
        <taxon>Pseudomonadota</taxon>
        <taxon>Gammaproteobacteria</taxon>
        <taxon>Vibrionales</taxon>
        <taxon>Vibrionaceae</taxon>
        <taxon>Enterovibrio</taxon>
    </lineage>
</organism>
<dbReference type="NCBIfam" id="NF001638">
    <property type="entry name" value="PRK00418.1"/>
    <property type="match status" value="1"/>
</dbReference>
<dbReference type="AlphaFoldDB" id="A0A2A5T5E1"/>
<comment type="cofactor">
    <cofactor evidence="3">
        <name>Zn(2+)</name>
        <dbReference type="ChEBI" id="CHEBI:29105"/>
    </cofactor>
    <text evidence="3">Binds 1 zinc ion.</text>
</comment>
<dbReference type="GeneID" id="71202036"/>
<dbReference type="HAMAP" id="MF_00649">
    <property type="entry name" value="DNA_gyrase_inhibitor_YacG"/>
    <property type="match status" value="1"/>
</dbReference>